<reference evidence="2 3" key="1">
    <citation type="submission" date="2019-07" db="EMBL/GenBank/DDBJ databases">
        <title>New species of Amycolatopsis and Streptomyces.</title>
        <authorList>
            <person name="Duangmal K."/>
            <person name="Teo W.F.A."/>
            <person name="Lipun K."/>
        </authorList>
    </citation>
    <scope>NUCLEOTIDE SEQUENCE [LARGE SCALE GENOMIC DNA]</scope>
    <source>
        <strain evidence="2 3">NBRC 106415</strain>
    </source>
</reference>
<dbReference type="PANTHER" id="PTHR42749:SF1">
    <property type="entry name" value="CELL SHAPE-DETERMINING PROTEIN MREB"/>
    <property type="match status" value="1"/>
</dbReference>
<evidence type="ECO:0000313" key="3">
    <source>
        <dbReference type="Proteomes" id="UP000400924"/>
    </source>
</evidence>
<dbReference type="Proteomes" id="UP000400924">
    <property type="component" value="Unassembled WGS sequence"/>
</dbReference>
<sequence>MTEASSSVVVVGFDLGHGETALAKTYTDKTASPVVVDLGSTGSGRQHVTAVGEHPTRGVLVGREAIDASGVTSLYLAFKSPEIDRDDVRTPIHLFVDKVGRDARERDQDLSGRRTVRWVFGAPSGWDKELRRSYAELLGQAGLGDVEVVPESRAAMLYARDAGEVQVEQGQLGGTVLVIDLGSSTADFTSLLGYQTGPPLDTGLQLGAGLIDRTILERQLDRHPMNEQLQEILQESRFERLRLELMCREAKETFFRTDRSRFVDDPEATVGGVRKMPTRSGSVYFEVELTAAEMDAAVNAPQPSLGGRTWRQAFRDSLDDVARTMGQQPDMVLLTGGASRMHFVQEEAREAFGADRVLLGLEPEVAIAKGLALAGRMSVRADGFRADIRELLQSDRIGSLVQDRLGDLGQRLGEAVADGMTERHVIPAFRRWRNGEIATLDDMAAGISRALHAELTEPGNARLTAAIAEWQNGLRPELEELTRPICLRRHIPPSAMELPAVQVSGGQVNVPFDSAAATEVLDNIAKVVNVVVAGVIAMALFGAGTAIIATTGPFAVIIAFVVLLVGANETREAAMAKARQANIPIMLRKVRSESGLVTKLRQGAETQEAELARAFSAQFLDSGGQVLVEEISKGIAQDLEALADDAELLIS</sequence>
<keyword evidence="1" id="KW-0472">Membrane</keyword>
<dbReference type="Gene3D" id="3.30.420.40">
    <property type="match status" value="2"/>
</dbReference>
<evidence type="ECO:0008006" key="4">
    <source>
        <dbReference type="Google" id="ProtNLM"/>
    </source>
</evidence>
<dbReference type="RefSeq" id="WP_152769823.1">
    <property type="nucleotide sequence ID" value="NZ_VJZC01000013.1"/>
</dbReference>
<comment type="caution">
    <text evidence="2">The sequence shown here is derived from an EMBL/GenBank/DDBJ whole genome shotgun (WGS) entry which is preliminary data.</text>
</comment>
<dbReference type="EMBL" id="VJZC01000013">
    <property type="protein sequence ID" value="MPY56351.1"/>
    <property type="molecule type" value="Genomic_DNA"/>
</dbReference>
<keyword evidence="1" id="KW-1133">Transmembrane helix</keyword>
<keyword evidence="1" id="KW-0812">Transmembrane</keyword>
<protein>
    <recommendedName>
        <fullName evidence="4">Hsp70 family protein</fullName>
    </recommendedName>
</protein>
<dbReference type="PANTHER" id="PTHR42749">
    <property type="entry name" value="CELL SHAPE-DETERMINING PROTEIN MREB"/>
    <property type="match status" value="1"/>
</dbReference>
<evidence type="ECO:0000313" key="2">
    <source>
        <dbReference type="EMBL" id="MPY56351.1"/>
    </source>
</evidence>
<dbReference type="CDD" id="cd10170">
    <property type="entry name" value="ASKHA_NBD_HSP70"/>
    <property type="match status" value="1"/>
</dbReference>
<dbReference type="Gene3D" id="3.90.640.10">
    <property type="entry name" value="Actin, Chain A, domain 4"/>
    <property type="match status" value="1"/>
</dbReference>
<dbReference type="SUPFAM" id="SSF53067">
    <property type="entry name" value="Actin-like ATPase domain"/>
    <property type="match status" value="2"/>
</dbReference>
<gene>
    <name evidence="2" type="ORF">FNH08_03895</name>
</gene>
<organism evidence="2 3">
    <name type="scientific">Streptomyces spongiae</name>
    <dbReference type="NCBI Taxonomy" id="565072"/>
    <lineage>
        <taxon>Bacteria</taxon>
        <taxon>Bacillati</taxon>
        <taxon>Actinomycetota</taxon>
        <taxon>Actinomycetes</taxon>
        <taxon>Kitasatosporales</taxon>
        <taxon>Streptomycetaceae</taxon>
        <taxon>Streptomyces</taxon>
    </lineage>
</organism>
<dbReference type="AlphaFoldDB" id="A0A5N8XA29"/>
<feature type="transmembrane region" description="Helical" evidence="1">
    <location>
        <begin position="532"/>
        <end position="565"/>
    </location>
</feature>
<keyword evidence="3" id="KW-1185">Reference proteome</keyword>
<dbReference type="InterPro" id="IPR043129">
    <property type="entry name" value="ATPase_NBD"/>
</dbReference>
<proteinExistence type="predicted"/>
<dbReference type="OrthoDB" id="1044663at2"/>
<name>A0A5N8XA29_9ACTN</name>
<accession>A0A5N8XA29</accession>
<evidence type="ECO:0000256" key="1">
    <source>
        <dbReference type="SAM" id="Phobius"/>
    </source>
</evidence>